<feature type="compositionally biased region" description="Low complexity" evidence="1">
    <location>
        <begin position="63"/>
        <end position="72"/>
    </location>
</feature>
<proteinExistence type="predicted"/>
<feature type="compositionally biased region" description="Basic and acidic residues" evidence="1">
    <location>
        <begin position="52"/>
        <end position="61"/>
    </location>
</feature>
<keyword evidence="4" id="KW-1185">Reference proteome</keyword>
<reference evidence="3" key="1">
    <citation type="submission" date="2013-11" db="EMBL/GenBank/DDBJ databases">
        <title>Genome sequence of the fusiform rust pathogen reveals effectors for host alternation and coevolution with pine.</title>
        <authorList>
            <consortium name="DOE Joint Genome Institute"/>
            <person name="Smith K."/>
            <person name="Pendleton A."/>
            <person name="Kubisiak T."/>
            <person name="Anderson C."/>
            <person name="Salamov A."/>
            <person name="Aerts A."/>
            <person name="Riley R."/>
            <person name="Clum A."/>
            <person name="Lindquist E."/>
            <person name="Ence D."/>
            <person name="Campbell M."/>
            <person name="Kronenberg Z."/>
            <person name="Feau N."/>
            <person name="Dhillon B."/>
            <person name="Hamelin R."/>
            <person name="Burleigh J."/>
            <person name="Smith J."/>
            <person name="Yandell M."/>
            <person name="Nelson C."/>
            <person name="Grigoriev I."/>
            <person name="Davis J."/>
        </authorList>
    </citation>
    <scope>NUCLEOTIDE SEQUENCE</scope>
    <source>
        <strain evidence="3">G11</strain>
    </source>
</reference>
<organism evidence="3 4">
    <name type="scientific">Cronartium quercuum f. sp. fusiforme G11</name>
    <dbReference type="NCBI Taxonomy" id="708437"/>
    <lineage>
        <taxon>Eukaryota</taxon>
        <taxon>Fungi</taxon>
        <taxon>Dikarya</taxon>
        <taxon>Basidiomycota</taxon>
        <taxon>Pucciniomycotina</taxon>
        <taxon>Pucciniomycetes</taxon>
        <taxon>Pucciniales</taxon>
        <taxon>Coleosporiaceae</taxon>
        <taxon>Cronartium</taxon>
    </lineage>
</organism>
<protein>
    <recommendedName>
        <fullName evidence="5">Secreted protein</fullName>
    </recommendedName>
</protein>
<evidence type="ECO:0008006" key="5">
    <source>
        <dbReference type="Google" id="ProtNLM"/>
    </source>
</evidence>
<evidence type="ECO:0000256" key="2">
    <source>
        <dbReference type="SAM" id="SignalP"/>
    </source>
</evidence>
<dbReference type="Proteomes" id="UP000886653">
    <property type="component" value="Unassembled WGS sequence"/>
</dbReference>
<name>A0A9P6TBR0_9BASI</name>
<accession>A0A9P6TBR0</accession>
<gene>
    <name evidence="3" type="ORF">CROQUDRAFT_547140</name>
</gene>
<sequence>MYVCKSFLVVVLTRLAMEAIDPANHSLQTFLDQVARTGLSQYASFSAGPNADHNRAGRRTVDSSSISGTRSSRQLPTLDPAIHFIHPTHSRS</sequence>
<keyword evidence="2" id="KW-0732">Signal</keyword>
<feature type="region of interest" description="Disordered" evidence="1">
    <location>
        <begin position="46"/>
        <end position="80"/>
    </location>
</feature>
<evidence type="ECO:0000256" key="1">
    <source>
        <dbReference type="SAM" id="MobiDB-lite"/>
    </source>
</evidence>
<feature type="signal peptide" evidence="2">
    <location>
        <begin position="1"/>
        <end position="19"/>
    </location>
</feature>
<evidence type="ECO:0000313" key="4">
    <source>
        <dbReference type="Proteomes" id="UP000886653"/>
    </source>
</evidence>
<evidence type="ECO:0000313" key="3">
    <source>
        <dbReference type="EMBL" id="KAG0145915.1"/>
    </source>
</evidence>
<feature type="chain" id="PRO_5040426039" description="Secreted protein" evidence="2">
    <location>
        <begin position="20"/>
        <end position="92"/>
    </location>
</feature>
<comment type="caution">
    <text evidence="3">The sequence shown here is derived from an EMBL/GenBank/DDBJ whole genome shotgun (WGS) entry which is preliminary data.</text>
</comment>
<dbReference type="EMBL" id="MU167268">
    <property type="protein sequence ID" value="KAG0145915.1"/>
    <property type="molecule type" value="Genomic_DNA"/>
</dbReference>
<dbReference type="AlphaFoldDB" id="A0A9P6TBR0"/>